<dbReference type="PROSITE" id="PS00216">
    <property type="entry name" value="SUGAR_TRANSPORT_1"/>
    <property type="match status" value="1"/>
</dbReference>
<dbReference type="Gene3D" id="1.20.1250.20">
    <property type="entry name" value="MFS general substrate transporter like domains"/>
    <property type="match status" value="1"/>
</dbReference>
<evidence type="ECO:0000313" key="12">
    <source>
        <dbReference type="Proteomes" id="UP000054321"/>
    </source>
</evidence>
<feature type="region of interest" description="Disordered" evidence="8">
    <location>
        <begin position="505"/>
        <end position="528"/>
    </location>
</feature>
<organism evidence="11 12">
    <name type="scientific">Oidiodendron maius (strain Zn)</name>
    <dbReference type="NCBI Taxonomy" id="913774"/>
    <lineage>
        <taxon>Eukaryota</taxon>
        <taxon>Fungi</taxon>
        <taxon>Dikarya</taxon>
        <taxon>Ascomycota</taxon>
        <taxon>Pezizomycotina</taxon>
        <taxon>Leotiomycetes</taxon>
        <taxon>Leotiomycetes incertae sedis</taxon>
        <taxon>Myxotrichaceae</taxon>
        <taxon>Oidiodendron</taxon>
    </lineage>
</organism>
<keyword evidence="4 9" id="KW-0812">Transmembrane</keyword>
<evidence type="ECO:0000256" key="9">
    <source>
        <dbReference type="SAM" id="Phobius"/>
    </source>
</evidence>
<dbReference type="InParanoid" id="A0A0C3D208"/>
<dbReference type="InterPro" id="IPR020846">
    <property type="entry name" value="MFS_dom"/>
</dbReference>
<keyword evidence="5 9" id="KW-1133">Transmembrane helix</keyword>
<dbReference type="FunFam" id="1.20.1250.20:FF:000026">
    <property type="entry name" value="MFS quinate transporter QutD"/>
    <property type="match status" value="1"/>
</dbReference>
<feature type="transmembrane region" description="Helical" evidence="9">
    <location>
        <begin position="159"/>
        <end position="179"/>
    </location>
</feature>
<dbReference type="InterPro" id="IPR050360">
    <property type="entry name" value="MFS_Sugar_Transporters"/>
</dbReference>
<feature type="domain" description="Major facilitator superfamily (MFS) profile" evidence="10">
    <location>
        <begin position="28"/>
        <end position="472"/>
    </location>
</feature>
<dbReference type="InterPro" id="IPR005829">
    <property type="entry name" value="Sugar_transporter_CS"/>
</dbReference>
<accession>A0A0C3D208</accession>
<evidence type="ECO:0000259" key="10">
    <source>
        <dbReference type="PROSITE" id="PS50850"/>
    </source>
</evidence>
<comment type="similarity">
    <text evidence="2 7">Belongs to the major facilitator superfamily. Sugar transporter (TC 2.A.1.1) family.</text>
</comment>
<dbReference type="PANTHER" id="PTHR48022:SF21">
    <property type="entry name" value="QUINATE TRANSPORTER, PUTATIVE (AFU_ORTHOLOGUE AFUA_6G06960)-RELATED"/>
    <property type="match status" value="1"/>
</dbReference>
<dbReference type="InterPro" id="IPR003663">
    <property type="entry name" value="Sugar/inositol_transpt"/>
</dbReference>
<evidence type="ECO:0000256" key="5">
    <source>
        <dbReference type="ARBA" id="ARBA00022989"/>
    </source>
</evidence>
<evidence type="ECO:0000256" key="4">
    <source>
        <dbReference type="ARBA" id="ARBA00022692"/>
    </source>
</evidence>
<dbReference type="InterPro" id="IPR005828">
    <property type="entry name" value="MFS_sugar_transport-like"/>
</dbReference>
<gene>
    <name evidence="11" type="ORF">OIDMADRAFT_148477</name>
</gene>
<feature type="transmembrane region" description="Helical" evidence="9">
    <location>
        <begin position="21"/>
        <end position="41"/>
    </location>
</feature>
<dbReference type="PROSITE" id="PS50850">
    <property type="entry name" value="MFS"/>
    <property type="match status" value="1"/>
</dbReference>
<dbReference type="Proteomes" id="UP000054321">
    <property type="component" value="Unassembled WGS sequence"/>
</dbReference>
<dbReference type="NCBIfam" id="TIGR00879">
    <property type="entry name" value="SP"/>
    <property type="match status" value="1"/>
</dbReference>
<dbReference type="OrthoDB" id="508119at2759"/>
<feature type="transmembrane region" description="Helical" evidence="9">
    <location>
        <begin position="124"/>
        <end position="147"/>
    </location>
</feature>
<dbReference type="SUPFAM" id="SSF103473">
    <property type="entry name" value="MFS general substrate transporter"/>
    <property type="match status" value="1"/>
</dbReference>
<evidence type="ECO:0000256" key="7">
    <source>
        <dbReference type="RuleBase" id="RU003346"/>
    </source>
</evidence>
<feature type="transmembrane region" description="Helical" evidence="9">
    <location>
        <begin position="378"/>
        <end position="404"/>
    </location>
</feature>
<comment type="subcellular location">
    <subcellularLocation>
        <location evidence="1">Membrane</location>
        <topology evidence="1">Multi-pass membrane protein</topology>
    </subcellularLocation>
</comment>
<dbReference type="EMBL" id="KN832885">
    <property type="protein sequence ID" value="KIM95947.1"/>
    <property type="molecule type" value="Genomic_DNA"/>
</dbReference>
<dbReference type="InterPro" id="IPR036259">
    <property type="entry name" value="MFS_trans_sf"/>
</dbReference>
<name>A0A0C3D208_OIDMZ</name>
<evidence type="ECO:0000256" key="1">
    <source>
        <dbReference type="ARBA" id="ARBA00004141"/>
    </source>
</evidence>
<dbReference type="PROSITE" id="PS00217">
    <property type="entry name" value="SUGAR_TRANSPORT_2"/>
    <property type="match status" value="1"/>
</dbReference>
<feature type="transmembrane region" description="Helical" evidence="9">
    <location>
        <begin position="309"/>
        <end position="328"/>
    </location>
</feature>
<feature type="transmembrane region" description="Helical" evidence="9">
    <location>
        <begin position="73"/>
        <end position="92"/>
    </location>
</feature>
<evidence type="ECO:0000256" key="2">
    <source>
        <dbReference type="ARBA" id="ARBA00010992"/>
    </source>
</evidence>
<keyword evidence="3 7" id="KW-0813">Transport</keyword>
<keyword evidence="12" id="KW-1185">Reference proteome</keyword>
<feature type="transmembrane region" description="Helical" evidence="9">
    <location>
        <begin position="99"/>
        <end position="118"/>
    </location>
</feature>
<dbReference type="PRINTS" id="PR00171">
    <property type="entry name" value="SUGRTRNSPORT"/>
</dbReference>
<feature type="transmembrane region" description="Helical" evidence="9">
    <location>
        <begin position="447"/>
        <end position="468"/>
    </location>
</feature>
<dbReference type="Pfam" id="PF00083">
    <property type="entry name" value="Sugar_tr"/>
    <property type="match status" value="1"/>
</dbReference>
<reference evidence="11 12" key="1">
    <citation type="submission" date="2014-04" db="EMBL/GenBank/DDBJ databases">
        <authorList>
            <consortium name="DOE Joint Genome Institute"/>
            <person name="Kuo A."/>
            <person name="Martino E."/>
            <person name="Perotto S."/>
            <person name="Kohler A."/>
            <person name="Nagy L.G."/>
            <person name="Floudas D."/>
            <person name="Copeland A."/>
            <person name="Barry K.W."/>
            <person name="Cichocki N."/>
            <person name="Veneault-Fourrey C."/>
            <person name="LaButti K."/>
            <person name="Lindquist E.A."/>
            <person name="Lipzen A."/>
            <person name="Lundell T."/>
            <person name="Morin E."/>
            <person name="Murat C."/>
            <person name="Sun H."/>
            <person name="Tunlid A."/>
            <person name="Henrissat B."/>
            <person name="Grigoriev I.V."/>
            <person name="Hibbett D.S."/>
            <person name="Martin F."/>
            <person name="Nordberg H.P."/>
            <person name="Cantor M.N."/>
            <person name="Hua S.X."/>
        </authorList>
    </citation>
    <scope>NUCLEOTIDE SEQUENCE [LARGE SCALE GENOMIC DNA]</scope>
    <source>
        <strain evidence="11 12">Zn</strain>
    </source>
</reference>
<dbReference type="PANTHER" id="PTHR48022">
    <property type="entry name" value="PLASTIDIC GLUCOSE TRANSPORTER 4"/>
    <property type="match status" value="1"/>
</dbReference>
<dbReference type="HOGENOM" id="CLU_001265_30_12_1"/>
<evidence type="ECO:0000256" key="3">
    <source>
        <dbReference type="ARBA" id="ARBA00022448"/>
    </source>
</evidence>
<dbReference type="GO" id="GO:0016020">
    <property type="term" value="C:membrane"/>
    <property type="evidence" value="ECO:0007669"/>
    <property type="project" value="UniProtKB-SubCell"/>
</dbReference>
<sequence>MGLLQRVVRNEAMKKDPPEIYGWRVFALACSACFGGMLFGWDIGTIGGVIVMPSFISAYHITKATSANLNSNIVSTLQAGCFFGSLIAYYVADRWGRKPSLLIAAGVTIVGIIIQDAAGGFLSALYVGRLVAGFGVGAASMLTPLYVSENAPRAIRGGLTGLYQLFIATGTMLSFWVNYGTELNLTGNKTWQIPLALQALPAIWLARQDNWEQAEAVFAQVSNLPRDHQYVKDNLAEMAQQLENERILIGGSGFWDLQREMWTIKGNRNRALVSIGLMVCQQMTGTNAINYYAPLIFEDLGISSTTSSLFATGVYGIVKMTTCAMFLLLAADSLGRRKSLLWTSIAQGLAMFVIGFYVRFDPPPPHVAGVAASIPGVGYFALTCIYLFAAFFQFGWGPCCWIIVSEIPTARLRAMNVALAAATQWLFNFVVAQAVPHMLKTVGENGYGTYFIFGSFCFTMFFFVWFLIPETKGLSLERMDDLFGVTEIAKRLVDEEGAHHTIDIAEKEAPKAEESAATGAVEHAERKE</sequence>
<reference evidence="12" key="2">
    <citation type="submission" date="2015-01" db="EMBL/GenBank/DDBJ databases">
        <title>Evolutionary Origins and Diversification of the Mycorrhizal Mutualists.</title>
        <authorList>
            <consortium name="DOE Joint Genome Institute"/>
            <consortium name="Mycorrhizal Genomics Consortium"/>
            <person name="Kohler A."/>
            <person name="Kuo A."/>
            <person name="Nagy L.G."/>
            <person name="Floudas D."/>
            <person name="Copeland A."/>
            <person name="Barry K.W."/>
            <person name="Cichocki N."/>
            <person name="Veneault-Fourrey C."/>
            <person name="LaButti K."/>
            <person name="Lindquist E.A."/>
            <person name="Lipzen A."/>
            <person name="Lundell T."/>
            <person name="Morin E."/>
            <person name="Murat C."/>
            <person name="Riley R."/>
            <person name="Ohm R."/>
            <person name="Sun H."/>
            <person name="Tunlid A."/>
            <person name="Henrissat B."/>
            <person name="Grigoriev I.V."/>
            <person name="Hibbett D.S."/>
            <person name="Martin F."/>
        </authorList>
    </citation>
    <scope>NUCLEOTIDE SEQUENCE [LARGE SCALE GENOMIC DNA]</scope>
    <source>
        <strain evidence="12">Zn</strain>
    </source>
</reference>
<evidence type="ECO:0000256" key="8">
    <source>
        <dbReference type="SAM" id="MobiDB-lite"/>
    </source>
</evidence>
<dbReference type="AlphaFoldDB" id="A0A0C3D208"/>
<protein>
    <recommendedName>
        <fullName evidence="10">Major facilitator superfamily (MFS) profile domain-containing protein</fullName>
    </recommendedName>
</protein>
<keyword evidence="6 9" id="KW-0472">Membrane</keyword>
<feature type="compositionally biased region" description="Basic and acidic residues" evidence="8">
    <location>
        <begin position="505"/>
        <end position="514"/>
    </location>
</feature>
<proteinExistence type="inferred from homology"/>
<evidence type="ECO:0000256" key="6">
    <source>
        <dbReference type="ARBA" id="ARBA00023136"/>
    </source>
</evidence>
<feature type="transmembrane region" description="Helical" evidence="9">
    <location>
        <begin position="340"/>
        <end position="358"/>
    </location>
</feature>
<dbReference type="GO" id="GO:0005351">
    <property type="term" value="F:carbohydrate:proton symporter activity"/>
    <property type="evidence" value="ECO:0007669"/>
    <property type="project" value="TreeGrafter"/>
</dbReference>
<feature type="transmembrane region" description="Helical" evidence="9">
    <location>
        <begin position="416"/>
        <end position="435"/>
    </location>
</feature>
<evidence type="ECO:0000313" key="11">
    <source>
        <dbReference type="EMBL" id="KIM95947.1"/>
    </source>
</evidence>